<comment type="caution">
    <text evidence="2">The sequence shown here is derived from an EMBL/GenBank/DDBJ whole genome shotgun (WGS) entry which is preliminary data.</text>
</comment>
<feature type="domain" description="Peptidase C39-like" evidence="1">
    <location>
        <begin position="58"/>
        <end position="189"/>
    </location>
</feature>
<gene>
    <name evidence="2" type="ORF">C7R93_15155</name>
</gene>
<dbReference type="EMBL" id="PXZM01000023">
    <property type="protein sequence ID" value="PSJ94891.1"/>
    <property type="molecule type" value="Genomic_DNA"/>
</dbReference>
<keyword evidence="3" id="KW-1185">Reference proteome</keyword>
<proteinExistence type="predicted"/>
<sequence length="223" mass="25856">MAQGTGDNPNFSEDIKTEKDLKWMEEKEKMVSEYIEEKYTKNKGIRVLGVGGTRNTIRVPEFEQETYYYCGPATVKQVLDHINGNSNSQDDYASELKTHDDNGTDFSMVDNVLNDNQNDNNYVYKTFNSDEKDKWLSKIEWGVDNNYPTILDLKITSKYMPKYRESVEGHILNTSGYDWEDHEIRLTDPFDQGNRGITLGNTWHPADGVWKANQAHFREAIIY</sequence>
<evidence type="ECO:0000313" key="3">
    <source>
        <dbReference type="Proteomes" id="UP000240419"/>
    </source>
</evidence>
<organism evidence="2 3">
    <name type="scientific">Brevibacillus fortis</name>
    <dbReference type="NCBI Taxonomy" id="2126352"/>
    <lineage>
        <taxon>Bacteria</taxon>
        <taxon>Bacillati</taxon>
        <taxon>Bacillota</taxon>
        <taxon>Bacilli</taxon>
        <taxon>Bacillales</taxon>
        <taxon>Paenibacillaceae</taxon>
        <taxon>Brevibacillus</taxon>
    </lineage>
</organism>
<reference evidence="2 3" key="1">
    <citation type="submission" date="2018-03" db="EMBL/GenBank/DDBJ databases">
        <title>Brevisbacillus phylogenomics.</title>
        <authorList>
            <person name="Dunlap C."/>
        </authorList>
    </citation>
    <scope>NUCLEOTIDE SEQUENCE [LARGE SCALE GENOMIC DNA]</scope>
    <source>
        <strain evidence="2 3">NRRL NRS-1210</strain>
    </source>
</reference>
<name>A0A2P7V6Q4_9BACL</name>
<evidence type="ECO:0000313" key="2">
    <source>
        <dbReference type="EMBL" id="PSJ94891.1"/>
    </source>
</evidence>
<protein>
    <recommendedName>
        <fullName evidence="1">Peptidase C39-like domain-containing protein</fullName>
    </recommendedName>
</protein>
<dbReference type="InterPro" id="IPR039564">
    <property type="entry name" value="Peptidase_C39-like"/>
</dbReference>
<dbReference type="Pfam" id="PF13529">
    <property type="entry name" value="Peptidase_C39_2"/>
    <property type="match status" value="1"/>
</dbReference>
<dbReference type="Proteomes" id="UP000240419">
    <property type="component" value="Unassembled WGS sequence"/>
</dbReference>
<accession>A0A2P7V6Q4</accession>
<dbReference type="AlphaFoldDB" id="A0A2P7V6Q4"/>
<dbReference type="OrthoDB" id="2966913at2"/>
<evidence type="ECO:0000259" key="1">
    <source>
        <dbReference type="Pfam" id="PF13529"/>
    </source>
</evidence>